<evidence type="ECO:0000256" key="6">
    <source>
        <dbReference type="ARBA" id="ARBA00022692"/>
    </source>
</evidence>
<dbReference type="Gene3D" id="1.10.3720.10">
    <property type="entry name" value="MetI-like"/>
    <property type="match status" value="1"/>
</dbReference>
<keyword evidence="10" id="KW-0997">Cell inner membrane</keyword>
<evidence type="ECO:0000256" key="3">
    <source>
        <dbReference type="ARBA" id="ARBA00022448"/>
    </source>
</evidence>
<feature type="transmembrane region" description="Helical" evidence="9">
    <location>
        <begin position="84"/>
        <end position="112"/>
    </location>
</feature>
<dbReference type="PANTHER" id="PTHR30425:SF1">
    <property type="entry name" value="PHOSPHATE TRANSPORT SYSTEM PERMEASE PROTEIN PSTC"/>
    <property type="match status" value="1"/>
</dbReference>
<dbReference type="InterPro" id="IPR035906">
    <property type="entry name" value="MetI-like_sf"/>
</dbReference>
<protein>
    <recommendedName>
        <fullName evidence="10">Phosphate transport system permease protein</fullName>
    </recommendedName>
</protein>
<dbReference type="NCBIfam" id="TIGR02138">
    <property type="entry name" value="phosphate_pstC"/>
    <property type="match status" value="1"/>
</dbReference>
<dbReference type="GO" id="GO:0006817">
    <property type="term" value="P:phosphate ion transport"/>
    <property type="evidence" value="ECO:0007669"/>
    <property type="project" value="UniProtKB-KW"/>
</dbReference>
<organism evidence="12 13">
    <name type="scientific">Microbulbifer rhizosphaerae</name>
    <dbReference type="NCBI Taxonomy" id="1562603"/>
    <lineage>
        <taxon>Bacteria</taxon>
        <taxon>Pseudomonadati</taxon>
        <taxon>Pseudomonadota</taxon>
        <taxon>Gammaproteobacteria</taxon>
        <taxon>Cellvibrionales</taxon>
        <taxon>Microbulbiferaceae</taxon>
        <taxon>Microbulbifer</taxon>
    </lineage>
</organism>
<dbReference type="Pfam" id="PF00528">
    <property type="entry name" value="BPD_transp_1"/>
    <property type="match status" value="1"/>
</dbReference>
<evidence type="ECO:0000256" key="4">
    <source>
        <dbReference type="ARBA" id="ARBA00022475"/>
    </source>
</evidence>
<feature type="transmembrane region" description="Helical" evidence="9">
    <location>
        <begin position="156"/>
        <end position="182"/>
    </location>
</feature>
<sequence length="302" mass="31454">MQAKSRAGLAPTASPGLVQRFLKRDSDRRLGALLAGLAAACATLLLLVLAFLLVESLPVLAHWRAFFSSEGWYPLENRFDLMPMLWASLAAATGALLLAAPLGLASAIFVVFYAPAPLARFYRLVLNLLAGIPSVVFGLWGLTVLVPLIARWQPPGASLLAAVLILALMILPTVAVTAIAALRAVPRAVLSGAVALGIGARGRILGVALPAARGGITGGFLLAAARALGETMAVLMVAGNVVQNPSGLFEPVRVLTANIALEMAYATGTHRSGLFASGLVLTLLVLLLAWLGTRVMRGHRHG</sequence>
<dbReference type="GO" id="GO:0005886">
    <property type="term" value="C:plasma membrane"/>
    <property type="evidence" value="ECO:0007669"/>
    <property type="project" value="UniProtKB-SubCell"/>
</dbReference>
<dbReference type="PANTHER" id="PTHR30425">
    <property type="entry name" value="PHOSPHATE TRANSPORT SYSTEM PERMEASE PROTEIN PST"/>
    <property type="match status" value="1"/>
</dbReference>
<dbReference type="RefSeq" id="WP_183456727.1">
    <property type="nucleotide sequence ID" value="NZ_JACHWZ010000002.1"/>
</dbReference>
<keyword evidence="5 10" id="KW-0592">Phosphate transport</keyword>
<dbReference type="AlphaFoldDB" id="A0A7W4W9Y3"/>
<evidence type="ECO:0000256" key="2">
    <source>
        <dbReference type="ARBA" id="ARBA00007069"/>
    </source>
</evidence>
<feature type="transmembrane region" description="Helical" evidence="9">
    <location>
        <begin position="273"/>
        <end position="291"/>
    </location>
</feature>
<evidence type="ECO:0000256" key="8">
    <source>
        <dbReference type="ARBA" id="ARBA00023136"/>
    </source>
</evidence>
<dbReference type="InterPro" id="IPR011864">
    <property type="entry name" value="Phosphate_PstC"/>
</dbReference>
<comment type="function">
    <text evidence="10">Part of the binding-protein-dependent transport system for phosphate; probably responsible for the translocation of the substrate across the membrane.</text>
</comment>
<comment type="subcellular location">
    <subcellularLocation>
        <location evidence="10">Cell inner membrane</location>
        <topology evidence="10">Multi-pass membrane protein</topology>
    </subcellularLocation>
    <subcellularLocation>
        <location evidence="1 9">Cell membrane</location>
        <topology evidence="1 9">Multi-pass membrane protein</topology>
    </subcellularLocation>
</comment>
<dbReference type="InterPro" id="IPR051124">
    <property type="entry name" value="Phosphate_Transport_Permease"/>
</dbReference>
<dbReference type="PROSITE" id="PS50928">
    <property type="entry name" value="ABC_TM1"/>
    <property type="match status" value="1"/>
</dbReference>
<keyword evidence="3 9" id="KW-0813">Transport</keyword>
<dbReference type="InterPro" id="IPR000515">
    <property type="entry name" value="MetI-like"/>
</dbReference>
<name>A0A7W4W9Y3_9GAMM</name>
<keyword evidence="7 9" id="KW-1133">Transmembrane helix</keyword>
<evidence type="ECO:0000256" key="10">
    <source>
        <dbReference type="RuleBase" id="RU363054"/>
    </source>
</evidence>
<reference evidence="12 13" key="1">
    <citation type="submission" date="2020-08" db="EMBL/GenBank/DDBJ databases">
        <title>Genomic Encyclopedia of Type Strains, Phase III (KMG-III): the genomes of soil and plant-associated and newly described type strains.</title>
        <authorList>
            <person name="Whitman W."/>
        </authorList>
    </citation>
    <scope>NUCLEOTIDE SEQUENCE [LARGE SCALE GENOMIC DNA]</scope>
    <source>
        <strain evidence="12 13">CECT 8799</strain>
    </source>
</reference>
<accession>A0A7W4W9Y3</accession>
<comment type="caution">
    <text evidence="12">The sequence shown here is derived from an EMBL/GenBank/DDBJ whole genome shotgun (WGS) entry which is preliminary data.</text>
</comment>
<feature type="transmembrane region" description="Helical" evidence="9">
    <location>
        <begin position="124"/>
        <end position="150"/>
    </location>
</feature>
<evidence type="ECO:0000256" key="1">
    <source>
        <dbReference type="ARBA" id="ARBA00004651"/>
    </source>
</evidence>
<dbReference type="GO" id="GO:0005315">
    <property type="term" value="F:phosphate transmembrane transporter activity"/>
    <property type="evidence" value="ECO:0007669"/>
    <property type="project" value="InterPro"/>
</dbReference>
<dbReference type="EMBL" id="JACHWZ010000002">
    <property type="protein sequence ID" value="MBB3059917.1"/>
    <property type="molecule type" value="Genomic_DNA"/>
</dbReference>
<evidence type="ECO:0000256" key="5">
    <source>
        <dbReference type="ARBA" id="ARBA00022592"/>
    </source>
</evidence>
<gene>
    <name evidence="12" type="ORF">FHS09_000725</name>
</gene>
<dbReference type="Proteomes" id="UP000535937">
    <property type="component" value="Unassembled WGS sequence"/>
</dbReference>
<proteinExistence type="inferred from homology"/>
<comment type="similarity">
    <text evidence="2 10">Belongs to the binding-protein-dependent transport system permease family. CysTW subfamily.</text>
</comment>
<keyword evidence="4" id="KW-1003">Cell membrane</keyword>
<feature type="transmembrane region" description="Helical" evidence="9">
    <location>
        <begin position="203"/>
        <end position="225"/>
    </location>
</feature>
<keyword evidence="6 9" id="KW-0812">Transmembrane</keyword>
<feature type="transmembrane region" description="Helical" evidence="9">
    <location>
        <begin position="30"/>
        <end position="54"/>
    </location>
</feature>
<evidence type="ECO:0000313" key="13">
    <source>
        <dbReference type="Proteomes" id="UP000535937"/>
    </source>
</evidence>
<feature type="domain" description="ABC transmembrane type-1" evidence="11">
    <location>
        <begin position="85"/>
        <end position="292"/>
    </location>
</feature>
<dbReference type="CDD" id="cd06261">
    <property type="entry name" value="TM_PBP2"/>
    <property type="match status" value="1"/>
</dbReference>
<dbReference type="SUPFAM" id="SSF161098">
    <property type="entry name" value="MetI-like"/>
    <property type="match status" value="1"/>
</dbReference>
<evidence type="ECO:0000313" key="12">
    <source>
        <dbReference type="EMBL" id="MBB3059917.1"/>
    </source>
</evidence>
<keyword evidence="8 9" id="KW-0472">Membrane</keyword>
<evidence type="ECO:0000256" key="9">
    <source>
        <dbReference type="RuleBase" id="RU363032"/>
    </source>
</evidence>
<evidence type="ECO:0000259" key="11">
    <source>
        <dbReference type="PROSITE" id="PS50928"/>
    </source>
</evidence>
<evidence type="ECO:0000256" key="7">
    <source>
        <dbReference type="ARBA" id="ARBA00022989"/>
    </source>
</evidence>
<keyword evidence="13" id="KW-1185">Reference proteome</keyword>